<evidence type="ECO:0000313" key="2">
    <source>
        <dbReference type="Proteomes" id="UP000799755"/>
    </source>
</evidence>
<accession>A0ACB6R222</accession>
<evidence type="ECO:0000313" key="1">
    <source>
        <dbReference type="EMBL" id="KAF2472387.1"/>
    </source>
</evidence>
<sequence length="242" mass="27793">MPLSLTVVKEAPEFSDIWPVLFEAYQKPYNPFFKHFNPIHTTEQAALQASKERHIKQWYDDLKCHWIKITDTDTEDVIGAACWLIHDQPALDEVPGLINAYWHEEGSVEKRFAEKLIGEGLGGFITKRMAGKRYCGIPELDQIIVHSKHRNRGAARMMIKWGTDIADEMGFECVIGSTPFARAAYERCGFTMAAIINPDLDIESPCERWKEYQMEDLHAYMMWRPVGHDFVNGQGGIPFEDI</sequence>
<protein>
    <submittedName>
        <fullName evidence="1">Uncharacterized protein</fullName>
    </submittedName>
</protein>
<keyword evidence="2" id="KW-1185">Reference proteome</keyword>
<dbReference type="EMBL" id="MU003502">
    <property type="protein sequence ID" value="KAF2472387.1"/>
    <property type="molecule type" value="Genomic_DNA"/>
</dbReference>
<dbReference type="Proteomes" id="UP000799755">
    <property type="component" value="Unassembled WGS sequence"/>
</dbReference>
<comment type="caution">
    <text evidence="1">The sequence shown here is derived from an EMBL/GenBank/DDBJ whole genome shotgun (WGS) entry which is preliminary data.</text>
</comment>
<proteinExistence type="predicted"/>
<organism evidence="1 2">
    <name type="scientific">Lindgomyces ingoldianus</name>
    <dbReference type="NCBI Taxonomy" id="673940"/>
    <lineage>
        <taxon>Eukaryota</taxon>
        <taxon>Fungi</taxon>
        <taxon>Dikarya</taxon>
        <taxon>Ascomycota</taxon>
        <taxon>Pezizomycotina</taxon>
        <taxon>Dothideomycetes</taxon>
        <taxon>Pleosporomycetidae</taxon>
        <taxon>Pleosporales</taxon>
        <taxon>Lindgomycetaceae</taxon>
        <taxon>Lindgomyces</taxon>
    </lineage>
</organism>
<reference evidence="1" key="1">
    <citation type="journal article" date="2020" name="Stud. Mycol.">
        <title>101 Dothideomycetes genomes: a test case for predicting lifestyles and emergence of pathogens.</title>
        <authorList>
            <person name="Haridas S."/>
            <person name="Albert R."/>
            <person name="Binder M."/>
            <person name="Bloem J."/>
            <person name="Labutti K."/>
            <person name="Salamov A."/>
            <person name="Andreopoulos B."/>
            <person name="Baker S."/>
            <person name="Barry K."/>
            <person name="Bills G."/>
            <person name="Bluhm B."/>
            <person name="Cannon C."/>
            <person name="Castanera R."/>
            <person name="Culley D."/>
            <person name="Daum C."/>
            <person name="Ezra D."/>
            <person name="Gonzalez J."/>
            <person name="Henrissat B."/>
            <person name="Kuo A."/>
            <person name="Liang C."/>
            <person name="Lipzen A."/>
            <person name="Lutzoni F."/>
            <person name="Magnuson J."/>
            <person name="Mondo S."/>
            <person name="Nolan M."/>
            <person name="Ohm R."/>
            <person name="Pangilinan J."/>
            <person name="Park H.-J."/>
            <person name="Ramirez L."/>
            <person name="Alfaro M."/>
            <person name="Sun H."/>
            <person name="Tritt A."/>
            <person name="Yoshinaga Y."/>
            <person name="Zwiers L.-H."/>
            <person name="Turgeon B."/>
            <person name="Goodwin S."/>
            <person name="Spatafora J."/>
            <person name="Crous P."/>
            <person name="Grigoriev I."/>
        </authorList>
    </citation>
    <scope>NUCLEOTIDE SEQUENCE</scope>
    <source>
        <strain evidence="1">ATCC 200398</strain>
    </source>
</reference>
<gene>
    <name evidence="1" type="ORF">BDR25DRAFT_220877</name>
</gene>
<name>A0ACB6R222_9PLEO</name>